<dbReference type="Pfam" id="PF13966">
    <property type="entry name" value="zf-RVT"/>
    <property type="match status" value="1"/>
</dbReference>
<dbReference type="SUPFAM" id="SSF56219">
    <property type="entry name" value="DNase I-like"/>
    <property type="match status" value="1"/>
</dbReference>
<feature type="compositionally biased region" description="Low complexity" evidence="1">
    <location>
        <begin position="1"/>
        <end position="19"/>
    </location>
</feature>
<evidence type="ECO:0000259" key="3">
    <source>
        <dbReference type="Pfam" id="PF14111"/>
    </source>
</evidence>
<evidence type="ECO:0000256" key="1">
    <source>
        <dbReference type="SAM" id="MobiDB-lite"/>
    </source>
</evidence>
<dbReference type="PANTHER" id="PTHR31286:SF99">
    <property type="entry name" value="DUF4283 DOMAIN-CONTAINING PROTEIN"/>
    <property type="match status" value="1"/>
</dbReference>
<gene>
    <name evidence="4" type="ORF">D5086_0000251720</name>
</gene>
<feature type="region of interest" description="Disordered" evidence="1">
    <location>
        <begin position="282"/>
        <end position="309"/>
    </location>
</feature>
<reference evidence="4" key="1">
    <citation type="submission" date="2018-10" db="EMBL/GenBank/DDBJ databases">
        <title>Population genomic analysis revealed the cold adaptation of white poplar.</title>
        <authorList>
            <person name="Liu Y.-J."/>
        </authorList>
    </citation>
    <scope>NUCLEOTIDE SEQUENCE [LARGE SCALE GENOMIC DNA]</scope>
    <source>
        <strain evidence="4">PAL-ZL1</strain>
    </source>
</reference>
<comment type="caution">
    <text evidence="4">The sequence shown here is derived from an EMBL/GenBank/DDBJ whole genome shotgun (WGS) entry which is preliminary data.</text>
</comment>
<dbReference type="STRING" id="43335.A0A4U5NQH5"/>
<dbReference type="InterPro" id="IPR036691">
    <property type="entry name" value="Endo/exonu/phosph_ase_sf"/>
</dbReference>
<dbReference type="InterPro" id="IPR026960">
    <property type="entry name" value="RVT-Znf"/>
</dbReference>
<evidence type="ECO:0000313" key="4">
    <source>
        <dbReference type="EMBL" id="TKR85033.1"/>
    </source>
</evidence>
<organism evidence="4">
    <name type="scientific">Populus alba</name>
    <name type="common">White poplar</name>
    <dbReference type="NCBI Taxonomy" id="43335"/>
    <lineage>
        <taxon>Eukaryota</taxon>
        <taxon>Viridiplantae</taxon>
        <taxon>Streptophyta</taxon>
        <taxon>Embryophyta</taxon>
        <taxon>Tracheophyta</taxon>
        <taxon>Spermatophyta</taxon>
        <taxon>Magnoliopsida</taxon>
        <taxon>eudicotyledons</taxon>
        <taxon>Gunneridae</taxon>
        <taxon>Pentapetalae</taxon>
        <taxon>rosids</taxon>
        <taxon>fabids</taxon>
        <taxon>Malpighiales</taxon>
        <taxon>Salicaceae</taxon>
        <taxon>Saliceae</taxon>
        <taxon>Populus</taxon>
    </lineage>
</organism>
<evidence type="ECO:0000259" key="2">
    <source>
        <dbReference type="Pfam" id="PF13966"/>
    </source>
</evidence>
<dbReference type="AlphaFoldDB" id="A0A4U5NQH5"/>
<dbReference type="InterPro" id="IPR040256">
    <property type="entry name" value="At4g02000-like"/>
</dbReference>
<dbReference type="EMBL" id="RCHU01000971">
    <property type="protein sequence ID" value="TKR85033.1"/>
    <property type="molecule type" value="Genomic_DNA"/>
</dbReference>
<accession>A0A4U5NQH5</accession>
<protein>
    <recommendedName>
        <fullName evidence="5">Reverse transcriptase zinc-binding domain-containing protein</fullName>
    </recommendedName>
</protein>
<name>A0A4U5NQH5_POPAL</name>
<evidence type="ECO:0008006" key="5">
    <source>
        <dbReference type="Google" id="ProtNLM"/>
    </source>
</evidence>
<sequence>MTTQTTLPVTSPTTTLPTTSQPPPKTLLNPPKHQHKPSTQAGQTSWADRVRVSSSNTRFTLDPLPRQPVGQCLKITEQILLENTAQWTRCMIGFFPGFKMPYHAVNAIASRVWRQCGLENVMTTANGFMIFRFKTEEEMHAVMEKGPWMFGGKNIILQQWHPRYNFDKSKISTLPVWIRLHGLPFPLWSKQGLSLAASMVGRPLSCDELTYNCTRLEYARLCVEIDASLPVINSFDIECPLSADPITVTVDYEWKPKHCEQCKVFGHTCKFTDDAPQFKVLQTTSPTSPTKPPTTNHSTTPIASPVPPTPLTTTLPSTNIPKLPTYNNNHSIHPYLYRSHLQFTYQELKHATPVKIQYLSNTSSSPTCRILVGWNPHKLHLIPLHFSSQWLTCEVNQPNQPIPTRITFVYGHNTPAERQALWEYIAQESGTNGCTPWLVMGDFNAIMQASDRYGGDTQWPCYQDDFSTCINHSELIQVPYTGIKYSWNNGQHGANLIQKKLDWIFGNPLLFSTWPATQATFQPRSISDHSAMILSFNRPNHHRHSSFKFLNAWADRNDFPSIVASSWCIPITGNPMFKLTSKLRRLKPALRQLHFQHTNNITSRVAQAKASWDAAQYDIDNHPESEEAKVNERHLAAAYMQLCKDEESYFKQKSRIQWLQLGDRNTSFFHKSLLHRQVRNNIYRLQDDAGTVIHDQQEIGNMASTYFQRLLCVPNPPILEDLHSIYPATISEASKSIAEAPITNDDIQAALFSIPDTKAPGPDGYNAFFFKKCWDIIKVDFTAAIRYFFLYNTLPRCVNATRRLIDTHQLRTLTATGLPWNAKVSNIITDGHWQFPMETTSLHAQWNSINFHPKPFHDDQWVWTGQPSGKFTIHSAWELLRDRRPLNTLHLLLWFKGHIPRQSFILWLASMGRLHTMDRLQMAGIISNASCILCGLHTETHGHLFFECPTSQLVWQTVNAKANIYWPCCTWQNLLQWGTTHYSRKKDIQHLIARLVLSASVYILWHERNKRVFNHQYQSAANIAEEVFQQVRTQITTMEFRGTIPAAICNIWGIMDDRNTA</sequence>
<dbReference type="PANTHER" id="PTHR31286">
    <property type="entry name" value="GLYCINE-RICH CELL WALL STRUCTURAL PROTEIN 1.8-LIKE"/>
    <property type="match status" value="1"/>
</dbReference>
<dbReference type="Gene3D" id="3.60.10.10">
    <property type="entry name" value="Endonuclease/exonuclease/phosphatase"/>
    <property type="match status" value="1"/>
</dbReference>
<feature type="domain" description="DUF4283" evidence="3">
    <location>
        <begin position="84"/>
        <end position="167"/>
    </location>
</feature>
<feature type="compositionally biased region" description="Polar residues" evidence="1">
    <location>
        <begin position="37"/>
        <end position="49"/>
    </location>
</feature>
<feature type="domain" description="Reverse transcriptase zinc-binding" evidence="2">
    <location>
        <begin position="871"/>
        <end position="955"/>
    </location>
</feature>
<feature type="compositionally biased region" description="Low complexity" evidence="1">
    <location>
        <begin position="283"/>
        <end position="301"/>
    </location>
</feature>
<dbReference type="Pfam" id="PF14111">
    <property type="entry name" value="DUF4283"/>
    <property type="match status" value="1"/>
</dbReference>
<dbReference type="InterPro" id="IPR025558">
    <property type="entry name" value="DUF4283"/>
</dbReference>
<feature type="region of interest" description="Disordered" evidence="1">
    <location>
        <begin position="1"/>
        <end position="49"/>
    </location>
</feature>
<proteinExistence type="predicted"/>